<evidence type="ECO:0000313" key="1">
    <source>
        <dbReference type="EMBL" id="ACP47747.1"/>
    </source>
</evidence>
<gene>
    <name evidence="1" type="ordered locus">YN1551_0617</name>
</gene>
<dbReference type="RefSeq" id="WP_012717174.1">
    <property type="nucleotide sequence ID" value="NC_012623.1"/>
</dbReference>
<name>C3NLZ9_SACI1</name>
<reference evidence="1 2" key="1">
    <citation type="journal article" date="2009" name="Proc. Natl. Acad. Sci. U.S.A.">
        <title>Biogeography of the Sulfolobus islandicus pan-genome.</title>
        <authorList>
            <person name="Reno M.L."/>
            <person name="Held N.L."/>
            <person name="Fields C.J."/>
            <person name="Burke P.V."/>
            <person name="Whitaker R.J."/>
        </authorList>
    </citation>
    <scope>NUCLEOTIDE SEQUENCE [LARGE SCALE GENOMIC DNA]</scope>
    <source>
        <strain evidence="2">Y.N.15.51 / Yellowstone #2</strain>
    </source>
</reference>
<proteinExistence type="predicted"/>
<dbReference type="Proteomes" id="UP000006818">
    <property type="component" value="Chromosome"/>
</dbReference>
<accession>C3NLZ9</accession>
<organism evidence="1 2">
    <name type="scientific">Saccharolobus islandicus (strain Y.N.15.51 / Yellowstone #2)</name>
    <name type="common">Sulfolobus islandicus</name>
    <dbReference type="NCBI Taxonomy" id="419942"/>
    <lineage>
        <taxon>Archaea</taxon>
        <taxon>Thermoproteota</taxon>
        <taxon>Thermoprotei</taxon>
        <taxon>Sulfolobales</taxon>
        <taxon>Sulfolobaceae</taxon>
        <taxon>Saccharolobus</taxon>
    </lineage>
</organism>
<protein>
    <submittedName>
        <fullName evidence="1">Uncharacterized protein</fullName>
    </submittedName>
</protein>
<sequence>MKLIREEFKVKNLIVPLIPLIVTINPINEGLEFGMSFSLC</sequence>
<evidence type="ECO:0000313" key="2">
    <source>
        <dbReference type="Proteomes" id="UP000006818"/>
    </source>
</evidence>
<dbReference type="AlphaFoldDB" id="C3NLZ9"/>
<dbReference type="GeneID" id="77093630"/>
<dbReference type="KEGG" id="sin:YN1551_0617"/>
<dbReference type="EMBL" id="CP001404">
    <property type="protein sequence ID" value="ACP47747.1"/>
    <property type="molecule type" value="Genomic_DNA"/>
</dbReference>
<dbReference type="HOGENOM" id="CLU_3283034_0_0_2"/>